<feature type="domain" description="Histidine kinase/HSP90-like ATPase" evidence="2">
    <location>
        <begin position="6"/>
        <end position="94"/>
    </location>
</feature>
<dbReference type="PANTHER" id="PTHR35526">
    <property type="entry name" value="ANTI-SIGMA-F FACTOR RSBW-RELATED"/>
    <property type="match status" value="1"/>
</dbReference>
<gene>
    <name evidence="3" type="ORF">OHU69_13030</name>
</gene>
<evidence type="ECO:0000259" key="2">
    <source>
        <dbReference type="Pfam" id="PF13581"/>
    </source>
</evidence>
<keyword evidence="1" id="KW-0723">Serine/threonine-protein kinase</keyword>
<dbReference type="SUPFAM" id="SSF55874">
    <property type="entry name" value="ATPase domain of HSP90 chaperone/DNA topoisomerase II/histidine kinase"/>
    <property type="match status" value="1"/>
</dbReference>
<keyword evidence="1" id="KW-0808">Transferase</keyword>
<evidence type="ECO:0000313" key="3">
    <source>
        <dbReference type="EMBL" id="WTS11873.1"/>
    </source>
</evidence>
<dbReference type="PANTHER" id="PTHR35526:SF3">
    <property type="entry name" value="ANTI-SIGMA-F FACTOR RSBW"/>
    <property type="match status" value="1"/>
</dbReference>
<reference evidence="3" key="1">
    <citation type="submission" date="2022-10" db="EMBL/GenBank/DDBJ databases">
        <title>The complete genomes of actinobacterial strains from the NBC collection.</title>
        <authorList>
            <person name="Joergensen T.S."/>
            <person name="Alvarez Arevalo M."/>
            <person name="Sterndorff E.B."/>
            <person name="Faurdal D."/>
            <person name="Vuksanovic O."/>
            <person name="Mourched A.-S."/>
            <person name="Charusanti P."/>
            <person name="Shaw S."/>
            <person name="Blin K."/>
            <person name="Weber T."/>
        </authorList>
    </citation>
    <scope>NUCLEOTIDE SEQUENCE</scope>
    <source>
        <strain evidence="3">NBC_00119</strain>
    </source>
</reference>
<dbReference type="Pfam" id="PF13581">
    <property type="entry name" value="HATPase_c_2"/>
    <property type="match status" value="1"/>
</dbReference>
<dbReference type="EMBL" id="CP108195">
    <property type="protein sequence ID" value="WTS11873.1"/>
    <property type="molecule type" value="Genomic_DNA"/>
</dbReference>
<dbReference type="CDD" id="cd16936">
    <property type="entry name" value="HATPase_RsbW-like"/>
    <property type="match status" value="1"/>
</dbReference>
<keyword evidence="3" id="KW-0067">ATP-binding</keyword>
<proteinExistence type="predicted"/>
<dbReference type="GO" id="GO:0004674">
    <property type="term" value="F:protein serine/threonine kinase activity"/>
    <property type="evidence" value="ECO:0007669"/>
    <property type="project" value="UniProtKB-KW"/>
</dbReference>
<dbReference type="InterPro" id="IPR003594">
    <property type="entry name" value="HATPase_dom"/>
</dbReference>
<dbReference type="Gene3D" id="3.30.565.10">
    <property type="entry name" value="Histidine kinase-like ATPase, C-terminal domain"/>
    <property type="match status" value="1"/>
</dbReference>
<dbReference type="InterPro" id="IPR050267">
    <property type="entry name" value="Anti-sigma-factor_SerPK"/>
</dbReference>
<dbReference type="GO" id="GO:0005524">
    <property type="term" value="F:ATP binding"/>
    <property type="evidence" value="ECO:0007669"/>
    <property type="project" value="UniProtKB-KW"/>
</dbReference>
<organism evidence="3">
    <name type="scientific">Streptomyces sp. NBC_00119</name>
    <dbReference type="NCBI Taxonomy" id="2975659"/>
    <lineage>
        <taxon>Bacteria</taxon>
        <taxon>Bacillati</taxon>
        <taxon>Actinomycetota</taxon>
        <taxon>Actinomycetes</taxon>
        <taxon>Kitasatosporales</taxon>
        <taxon>Streptomycetaceae</taxon>
        <taxon>Streptomyces</taxon>
    </lineage>
</organism>
<accession>A0AAU1U577</accession>
<evidence type="ECO:0000256" key="1">
    <source>
        <dbReference type="ARBA" id="ARBA00022527"/>
    </source>
</evidence>
<name>A0AAU1U577_9ACTN</name>
<dbReference type="AlphaFoldDB" id="A0AAU1U577"/>
<sequence length="136" mass="14210">MRAWGVHLDAETADAIRLVVSELITNAVLHGEGPITVELCHRPGSLVIGVLDSNPGVPEASCPDAEAESGRGLGLVGFLAVQSGWEPVERGKRVWAEIALPKSAPATRAAFLRRFSLTRPGPHAGAESAALSLETA</sequence>
<keyword evidence="3" id="KW-0547">Nucleotide-binding</keyword>
<protein>
    <submittedName>
        <fullName evidence="3">ATP-binding protein</fullName>
    </submittedName>
</protein>
<dbReference type="InterPro" id="IPR036890">
    <property type="entry name" value="HATPase_C_sf"/>
</dbReference>
<keyword evidence="1" id="KW-0418">Kinase</keyword>